<keyword evidence="2" id="KW-0812">Transmembrane</keyword>
<proteinExistence type="predicted"/>
<feature type="region of interest" description="Disordered" evidence="1">
    <location>
        <begin position="159"/>
        <end position="182"/>
    </location>
</feature>
<name>A0ABP9US52_9BACT</name>
<sequence>MSAETLRFHCPACQAVLTVPASMAGVRGPCPICSAEIQAPLPAPPPPAEVPVPRPEPAPPVDPLAVAPSPRHLQAERDPRKISARPMEDFQQPTAAVPPHRKSLDSPSGGNGLIRIGIPLLLVIASGAVVFFIMKSRDEEPTARPPVPAVPPAAFEATAQPPAVRPAMPEAPAPAGETPPENEPVALTQVQEAKRVAVAFLKATSLEPRLDMIEPALTAEQLGGTLLAGPLPEMHAIKELPQTRDIVEQYIDFPFLVGFSGNAPVRRMLLMVRQRDQQPPRVLVEPVLDLLGGRLAEFAKAPTGDGMTYPFRAIIEPMPRSFEEGIPNPDDKFTYKLLSADGGTEIARAYASQHSKLAEQLYSISSPARWGKRVCATLLLSWNTTEDPNHPYIRVSDIKSYNWSP</sequence>
<reference evidence="3 4" key="1">
    <citation type="submission" date="2024-02" db="EMBL/GenBank/DDBJ databases">
        <title>Haloferula sargassicola NBRC 104335.</title>
        <authorList>
            <person name="Ichikawa N."/>
            <person name="Katano-Makiyama Y."/>
            <person name="Hidaka K."/>
        </authorList>
    </citation>
    <scope>NUCLEOTIDE SEQUENCE [LARGE SCALE GENOMIC DNA]</scope>
    <source>
        <strain evidence="3 4">NBRC 104335</strain>
    </source>
</reference>
<keyword evidence="2" id="KW-0472">Membrane</keyword>
<organism evidence="3 4">
    <name type="scientific">Haloferula sargassicola</name>
    <dbReference type="NCBI Taxonomy" id="490096"/>
    <lineage>
        <taxon>Bacteria</taxon>
        <taxon>Pseudomonadati</taxon>
        <taxon>Verrucomicrobiota</taxon>
        <taxon>Verrucomicrobiia</taxon>
        <taxon>Verrucomicrobiales</taxon>
        <taxon>Verrucomicrobiaceae</taxon>
        <taxon>Haloferula</taxon>
    </lineage>
</organism>
<feature type="compositionally biased region" description="Low complexity" evidence="1">
    <location>
        <begin position="159"/>
        <end position="179"/>
    </location>
</feature>
<feature type="compositionally biased region" description="Pro residues" evidence="1">
    <location>
        <begin position="44"/>
        <end position="62"/>
    </location>
</feature>
<evidence type="ECO:0000256" key="1">
    <source>
        <dbReference type="SAM" id="MobiDB-lite"/>
    </source>
</evidence>
<evidence type="ECO:0000313" key="3">
    <source>
        <dbReference type="EMBL" id="GAA5482643.1"/>
    </source>
</evidence>
<dbReference type="RefSeq" id="WP_353566779.1">
    <property type="nucleotide sequence ID" value="NZ_BAABRI010000009.1"/>
</dbReference>
<keyword evidence="4" id="KW-1185">Reference proteome</keyword>
<protein>
    <submittedName>
        <fullName evidence="3">Uncharacterized protein</fullName>
    </submittedName>
</protein>
<accession>A0ABP9US52</accession>
<evidence type="ECO:0000313" key="4">
    <source>
        <dbReference type="Proteomes" id="UP001476282"/>
    </source>
</evidence>
<dbReference type="EMBL" id="BAABRI010000009">
    <property type="protein sequence ID" value="GAA5482643.1"/>
    <property type="molecule type" value="Genomic_DNA"/>
</dbReference>
<keyword evidence="2" id="KW-1133">Transmembrane helix</keyword>
<feature type="region of interest" description="Disordered" evidence="1">
    <location>
        <begin position="44"/>
        <end position="108"/>
    </location>
</feature>
<dbReference type="PRINTS" id="PR01217">
    <property type="entry name" value="PRICHEXTENSN"/>
</dbReference>
<feature type="transmembrane region" description="Helical" evidence="2">
    <location>
        <begin position="113"/>
        <end position="134"/>
    </location>
</feature>
<gene>
    <name evidence="3" type="ORF">Hsar01_01866</name>
</gene>
<comment type="caution">
    <text evidence="3">The sequence shown here is derived from an EMBL/GenBank/DDBJ whole genome shotgun (WGS) entry which is preliminary data.</text>
</comment>
<dbReference type="Proteomes" id="UP001476282">
    <property type="component" value="Unassembled WGS sequence"/>
</dbReference>
<evidence type="ECO:0000256" key="2">
    <source>
        <dbReference type="SAM" id="Phobius"/>
    </source>
</evidence>